<organism evidence="1 2">
    <name type="scientific">Nostoc flagelliforme CCNUN1</name>
    <dbReference type="NCBI Taxonomy" id="2038116"/>
    <lineage>
        <taxon>Bacteria</taxon>
        <taxon>Bacillati</taxon>
        <taxon>Cyanobacteriota</taxon>
        <taxon>Cyanophyceae</taxon>
        <taxon>Nostocales</taxon>
        <taxon>Nostocaceae</taxon>
        <taxon>Nostoc</taxon>
    </lineage>
</organism>
<evidence type="ECO:0000313" key="1">
    <source>
        <dbReference type="EMBL" id="AUB38518.1"/>
    </source>
</evidence>
<accession>A0A2K8SSZ5</accession>
<name>A0A2K8SSZ5_9NOSO</name>
<proteinExistence type="predicted"/>
<protein>
    <submittedName>
        <fullName evidence="1">Uncharacterized protein</fullName>
    </submittedName>
</protein>
<dbReference type="EMBL" id="CP024785">
    <property type="protein sequence ID" value="AUB38518.1"/>
    <property type="molecule type" value="Genomic_DNA"/>
</dbReference>
<evidence type="ECO:0000313" key="2">
    <source>
        <dbReference type="Proteomes" id="UP000232003"/>
    </source>
</evidence>
<dbReference type="KEGG" id="nfl:COO91_04488"/>
<gene>
    <name evidence="1" type="ORF">COO91_04488</name>
</gene>
<dbReference type="Proteomes" id="UP000232003">
    <property type="component" value="Chromosome"/>
</dbReference>
<keyword evidence="2" id="KW-1185">Reference proteome</keyword>
<reference evidence="1 2" key="1">
    <citation type="submission" date="2017-11" db="EMBL/GenBank/DDBJ databases">
        <title>Complete genome of a free-living desiccation-tolerant cyanobacterium and its photosynthetic adaptation to extreme terrestrial habitat.</title>
        <authorList>
            <person name="Shang J."/>
        </authorList>
    </citation>
    <scope>NUCLEOTIDE SEQUENCE [LARGE SCALE GENOMIC DNA]</scope>
    <source>
        <strain evidence="1 2">CCNUN1</strain>
    </source>
</reference>
<sequence>MGSTLLAATSYFNPIPENIDSSYLLNYFYDFHTQQPNCIGNLFVGVEANFCKRESTFIIRLKNCCGKS</sequence>
<dbReference type="AlphaFoldDB" id="A0A2K8SSZ5"/>